<dbReference type="Proteomes" id="UP000685013">
    <property type="component" value="Chromosome 5"/>
</dbReference>
<proteinExistence type="predicted"/>
<dbReference type="EMBL" id="JAGKQH010000005">
    <property type="protein sequence ID" value="KAG6598421.1"/>
    <property type="molecule type" value="Genomic_DNA"/>
</dbReference>
<feature type="non-terminal residue" evidence="1">
    <location>
        <position position="1"/>
    </location>
</feature>
<evidence type="ECO:0000313" key="1">
    <source>
        <dbReference type="EMBL" id="KAG6598421.1"/>
    </source>
</evidence>
<sequence length="310" mass="35028">VIQSNANRRLQHNPAKFFSPHLSPNGQHAQRHSFTKLVSVFRFLDLPFNPHDGSDQIRNPRSIALLIRTSISCYHPKQHRLVRRFPLGLQNLTEPTRLHFSFRSYFDGRNALNSNTSCWNFSGDSRRWIWVVGCKGPAAVPARRCDCTELIYRRVTGTAVLIGAAAGKGFGIRRWVFDRHLACRKASNCYGPLSSASSPNAAHHHTNFHQNRPFSQFGTICRAEPFLLVTLPFILLLHPPSFPLSNLFTSTNSPNAAPPSQKPQPGAGVSTIHTLTPTKESSKSSPITSLRTIPPWRRRIRLRLRREITY</sequence>
<dbReference type="AlphaFoldDB" id="A0AAV6NH53"/>
<name>A0AAV6NH53_9ROSI</name>
<comment type="caution">
    <text evidence="1">The sequence shown here is derived from an EMBL/GenBank/DDBJ whole genome shotgun (WGS) entry which is preliminary data.</text>
</comment>
<organism evidence="1 2">
    <name type="scientific">Cucurbita argyrosperma subsp. sororia</name>
    <dbReference type="NCBI Taxonomy" id="37648"/>
    <lineage>
        <taxon>Eukaryota</taxon>
        <taxon>Viridiplantae</taxon>
        <taxon>Streptophyta</taxon>
        <taxon>Embryophyta</taxon>
        <taxon>Tracheophyta</taxon>
        <taxon>Spermatophyta</taxon>
        <taxon>Magnoliopsida</taxon>
        <taxon>eudicotyledons</taxon>
        <taxon>Gunneridae</taxon>
        <taxon>Pentapetalae</taxon>
        <taxon>rosids</taxon>
        <taxon>fabids</taxon>
        <taxon>Cucurbitales</taxon>
        <taxon>Cucurbitaceae</taxon>
        <taxon>Cucurbiteae</taxon>
        <taxon>Cucurbita</taxon>
    </lineage>
</organism>
<keyword evidence="2" id="KW-1185">Reference proteome</keyword>
<accession>A0AAV6NH53</accession>
<evidence type="ECO:0000313" key="2">
    <source>
        <dbReference type="Proteomes" id="UP000685013"/>
    </source>
</evidence>
<reference evidence="1 2" key="1">
    <citation type="journal article" date="2021" name="Hortic Res">
        <title>The domestication of Cucurbita argyrosperma as revealed by the genome of its wild relative.</title>
        <authorList>
            <person name="Barrera-Redondo J."/>
            <person name="Sanchez-de la Vega G."/>
            <person name="Aguirre-Liguori J.A."/>
            <person name="Castellanos-Morales G."/>
            <person name="Gutierrez-Guerrero Y.T."/>
            <person name="Aguirre-Dugua X."/>
            <person name="Aguirre-Planter E."/>
            <person name="Tenaillon M.I."/>
            <person name="Lira-Saade R."/>
            <person name="Eguiarte L.E."/>
        </authorList>
    </citation>
    <scope>NUCLEOTIDE SEQUENCE [LARGE SCALE GENOMIC DNA]</scope>
    <source>
        <strain evidence="1">JBR-2021</strain>
    </source>
</reference>
<gene>
    <name evidence="1" type="ORF">SDJN03_08199</name>
</gene>
<protein>
    <submittedName>
        <fullName evidence="1">Uncharacterized protein</fullName>
    </submittedName>
</protein>